<evidence type="ECO:0000256" key="3">
    <source>
        <dbReference type="ARBA" id="ARBA00022801"/>
    </source>
</evidence>
<dbReference type="CDD" id="cd07422">
    <property type="entry name" value="MPP_ApaH"/>
    <property type="match status" value="1"/>
</dbReference>
<dbReference type="NCBIfam" id="NF001204">
    <property type="entry name" value="PRK00166.1"/>
    <property type="match status" value="1"/>
</dbReference>
<dbReference type="Proteomes" id="UP000071778">
    <property type="component" value="Chromosome"/>
</dbReference>
<accession>A0A127QFH3</accession>
<dbReference type="InterPro" id="IPR004617">
    <property type="entry name" value="ApaH"/>
</dbReference>
<dbReference type="Gene3D" id="3.60.21.10">
    <property type="match status" value="1"/>
</dbReference>
<dbReference type="OrthoDB" id="9807890at2"/>
<dbReference type="EC" id="3.6.1.41" evidence="5"/>
<feature type="domain" description="Calcineurin-like phosphoesterase" evidence="6">
    <location>
        <begin position="10"/>
        <end position="160"/>
    </location>
</feature>
<evidence type="ECO:0000259" key="6">
    <source>
        <dbReference type="Pfam" id="PF00149"/>
    </source>
</evidence>
<evidence type="ECO:0000256" key="5">
    <source>
        <dbReference type="HAMAP-Rule" id="MF_00199"/>
    </source>
</evidence>
<keyword evidence="8" id="KW-1185">Reference proteome</keyword>
<comment type="catalytic activity">
    <reaction evidence="4 5">
        <text>P(1),P(4)-bis(5'-adenosyl) tetraphosphate + H2O = 2 ADP + 2 H(+)</text>
        <dbReference type="Rhea" id="RHEA:24252"/>
        <dbReference type="ChEBI" id="CHEBI:15377"/>
        <dbReference type="ChEBI" id="CHEBI:15378"/>
        <dbReference type="ChEBI" id="CHEBI:58141"/>
        <dbReference type="ChEBI" id="CHEBI:456216"/>
        <dbReference type="EC" id="3.6.1.41"/>
    </reaction>
</comment>
<dbReference type="AlphaFoldDB" id="A0A127QFH3"/>
<dbReference type="InterPro" id="IPR029052">
    <property type="entry name" value="Metallo-depent_PP-like"/>
</dbReference>
<reference evidence="7 8" key="1">
    <citation type="submission" date="2015-11" db="EMBL/GenBank/DDBJ databases">
        <title>Exploring the genomic traits of fungus-feeding bacterial genus Collimonas.</title>
        <authorList>
            <person name="Song C."/>
            <person name="Schmidt R."/>
            <person name="de Jager V."/>
            <person name="Krzyzanowska D."/>
            <person name="Jongedijk E."/>
            <person name="Cankar K."/>
            <person name="Beekwilder J."/>
            <person name="van Veen A."/>
            <person name="de Boer W."/>
            <person name="van Veen J.A."/>
            <person name="Garbeva P."/>
        </authorList>
    </citation>
    <scope>NUCLEOTIDE SEQUENCE [LARGE SCALE GENOMIC DNA]</scope>
    <source>
        <strain evidence="7 8">Ter282</strain>
    </source>
</reference>
<name>A0A127QFH3_9BURK</name>
<dbReference type="HAMAP" id="MF_00199">
    <property type="entry name" value="ApaH"/>
    <property type="match status" value="1"/>
</dbReference>
<evidence type="ECO:0000256" key="1">
    <source>
        <dbReference type="ARBA" id="ARBA00003413"/>
    </source>
</evidence>
<organism evidence="7 8">
    <name type="scientific">Collimonas arenae</name>
    <dbReference type="NCBI Taxonomy" id="279058"/>
    <lineage>
        <taxon>Bacteria</taxon>
        <taxon>Pseudomonadati</taxon>
        <taxon>Pseudomonadota</taxon>
        <taxon>Betaproteobacteria</taxon>
        <taxon>Burkholderiales</taxon>
        <taxon>Oxalobacteraceae</taxon>
        <taxon>Collimonas</taxon>
    </lineage>
</organism>
<evidence type="ECO:0000256" key="2">
    <source>
        <dbReference type="ARBA" id="ARBA00005419"/>
    </source>
</evidence>
<dbReference type="GO" id="GO:0008803">
    <property type="term" value="F:bis(5'-nucleosyl)-tetraphosphatase (symmetrical) activity"/>
    <property type="evidence" value="ECO:0007669"/>
    <property type="project" value="UniProtKB-UniRule"/>
</dbReference>
<dbReference type="PATRIC" id="fig|279058.18.peg.764"/>
<comment type="similarity">
    <text evidence="2 5">Belongs to the Ap4A hydrolase family.</text>
</comment>
<evidence type="ECO:0000313" key="7">
    <source>
        <dbReference type="EMBL" id="AMP08575.1"/>
    </source>
</evidence>
<dbReference type="EMBL" id="CP013235">
    <property type="protein sequence ID" value="AMP08575.1"/>
    <property type="molecule type" value="Genomic_DNA"/>
</dbReference>
<dbReference type="Pfam" id="PF00149">
    <property type="entry name" value="Metallophos"/>
    <property type="match status" value="1"/>
</dbReference>
<dbReference type="NCBIfam" id="TIGR00668">
    <property type="entry name" value="apaH"/>
    <property type="match status" value="1"/>
</dbReference>
<evidence type="ECO:0000313" key="8">
    <source>
        <dbReference type="Proteomes" id="UP000071778"/>
    </source>
</evidence>
<dbReference type="SUPFAM" id="SSF56300">
    <property type="entry name" value="Metallo-dependent phosphatases"/>
    <property type="match status" value="1"/>
</dbReference>
<dbReference type="PIRSF" id="PIRSF000903">
    <property type="entry name" value="B5n-ttraPtase_sm"/>
    <property type="match status" value="1"/>
</dbReference>
<dbReference type="PANTHER" id="PTHR40942:SF4">
    <property type="entry name" value="CYTOCHROME C5"/>
    <property type="match status" value="1"/>
</dbReference>
<keyword evidence="3 5" id="KW-0378">Hydrolase</keyword>
<proteinExistence type="inferred from homology"/>
<dbReference type="RefSeq" id="WP_061532321.1">
    <property type="nucleotide sequence ID" value="NZ_CP013233.1"/>
</dbReference>
<protein>
    <recommendedName>
        <fullName evidence="5">Bis(5'-nucleosyl)-tetraphosphatase, symmetrical</fullName>
        <ecNumber evidence="5">3.6.1.41</ecNumber>
    </recommendedName>
    <alternativeName>
        <fullName evidence="5">Ap4A hydrolase</fullName>
    </alternativeName>
    <alternativeName>
        <fullName evidence="5">Diadenosine 5',5'''-P1,P4-tetraphosphate pyrophosphohydrolase</fullName>
    </alternativeName>
    <alternativeName>
        <fullName evidence="5">Diadenosine tetraphosphatase</fullName>
    </alternativeName>
</protein>
<dbReference type="InterPro" id="IPR004843">
    <property type="entry name" value="Calcineurin-like_PHP"/>
</dbReference>
<comment type="function">
    <text evidence="1 5">Hydrolyzes diadenosine 5',5'''-P1,P4-tetraphosphate to yield ADP.</text>
</comment>
<sequence>MTLISSNLFAIGDLQGCHQSLLDLLKRINATTPDAHFIFVGDLVNRGPQSLATLRLIRSLGDRAQALLGNHDLHLLAAAHGIRKLHKSDTLDEILNAPDRDELLDWLRHRPLALLQQDHLFLHAGVLPQWSASQTLALAQEVENVLRGPNWVDFLREMYGNQPARWDDALQGNDRLRCIVNALTRLRFCTADGTMEFNAKESTGTALPGYLPWFDVPQRQTQDVTVVCGHWSTMGLVLRPNLIGLDTGCVWGGKLTAVRLADRLLLQVSCPQAQRPG</sequence>
<dbReference type="PANTHER" id="PTHR40942">
    <property type="match status" value="1"/>
</dbReference>
<evidence type="ECO:0000256" key="4">
    <source>
        <dbReference type="ARBA" id="ARBA00049417"/>
    </source>
</evidence>
<gene>
    <name evidence="5 7" type="primary">apaH</name>
    <name evidence="7" type="ORF">CAter282_0772</name>
</gene>